<dbReference type="PRINTS" id="PR00368">
    <property type="entry name" value="FADPNR"/>
</dbReference>
<dbReference type="InterPro" id="IPR004792">
    <property type="entry name" value="BaiN-like"/>
</dbReference>
<reference evidence="3 4" key="1">
    <citation type="journal article" date="2019" name="Nat. Microbiol.">
        <title>Mediterranean grassland soil C-N compound turnover is dependent on rainfall and depth, and is mediated by genomically divergent microorganisms.</title>
        <authorList>
            <person name="Diamond S."/>
            <person name="Andeer P.F."/>
            <person name="Li Z."/>
            <person name="Crits-Christoph A."/>
            <person name="Burstein D."/>
            <person name="Anantharaman K."/>
            <person name="Lane K.R."/>
            <person name="Thomas B.C."/>
            <person name="Pan C."/>
            <person name="Northen T.R."/>
            <person name="Banfield J.F."/>
        </authorList>
    </citation>
    <scope>NUCLEOTIDE SEQUENCE [LARGE SCALE GENOMIC DNA]</scope>
    <source>
        <strain evidence="3">WS_3</strain>
    </source>
</reference>
<dbReference type="Pfam" id="PF22780">
    <property type="entry name" value="HI0933_like_1st"/>
    <property type="match status" value="1"/>
</dbReference>
<feature type="domain" description="RsdA/BaiN/AoA(So)-like insert" evidence="2">
    <location>
        <begin position="252"/>
        <end position="412"/>
    </location>
</feature>
<dbReference type="SUPFAM" id="SSF51905">
    <property type="entry name" value="FAD/NAD(P)-binding domain"/>
    <property type="match status" value="1"/>
</dbReference>
<feature type="domain" description="RsdA/BaiN/AoA(So)-like Rossmann fold-like" evidence="1">
    <location>
        <begin position="211"/>
        <end position="465"/>
    </location>
</feature>
<evidence type="ECO:0000313" key="4">
    <source>
        <dbReference type="Proteomes" id="UP000320184"/>
    </source>
</evidence>
<dbReference type="PANTHER" id="PTHR42887:SF2">
    <property type="entry name" value="OS12G0638800 PROTEIN"/>
    <property type="match status" value="1"/>
</dbReference>
<protein>
    <submittedName>
        <fullName evidence="3">Aminoacetone oxidase family FAD-binding enzyme</fullName>
    </submittedName>
</protein>
<dbReference type="InterPro" id="IPR057661">
    <property type="entry name" value="RsdA/BaiN/AoA(So)_Rossmann"/>
</dbReference>
<evidence type="ECO:0000259" key="1">
    <source>
        <dbReference type="Pfam" id="PF03486"/>
    </source>
</evidence>
<dbReference type="Pfam" id="PF03486">
    <property type="entry name" value="HI0933_like"/>
    <property type="match status" value="2"/>
</dbReference>
<dbReference type="NCBIfam" id="TIGR00275">
    <property type="entry name" value="aminoacetone oxidase family FAD-binding enzyme"/>
    <property type="match status" value="1"/>
</dbReference>
<organism evidence="3 4">
    <name type="scientific">Eiseniibacteriota bacterium</name>
    <dbReference type="NCBI Taxonomy" id="2212470"/>
    <lineage>
        <taxon>Bacteria</taxon>
        <taxon>Candidatus Eiseniibacteriota</taxon>
    </lineage>
</organism>
<dbReference type="PANTHER" id="PTHR42887">
    <property type="entry name" value="OS12G0638800 PROTEIN"/>
    <property type="match status" value="1"/>
</dbReference>
<name>A0A538S8T1_UNCEI</name>
<dbReference type="Proteomes" id="UP000320184">
    <property type="component" value="Unassembled WGS sequence"/>
</dbReference>
<dbReference type="InterPro" id="IPR055178">
    <property type="entry name" value="RsdA/BaiN/AoA(So)-like_dom"/>
</dbReference>
<gene>
    <name evidence="3" type="ORF">E6K73_13140</name>
</gene>
<dbReference type="InterPro" id="IPR036188">
    <property type="entry name" value="FAD/NAD-bd_sf"/>
</dbReference>
<dbReference type="EMBL" id="VBOT01000166">
    <property type="protein sequence ID" value="TMQ47779.1"/>
    <property type="molecule type" value="Genomic_DNA"/>
</dbReference>
<accession>A0A538S8T1</accession>
<comment type="caution">
    <text evidence="3">The sequence shown here is derived from an EMBL/GenBank/DDBJ whole genome shotgun (WGS) entry which is preliminary data.</text>
</comment>
<dbReference type="AlphaFoldDB" id="A0A538S8T1"/>
<dbReference type="Gene3D" id="2.40.30.10">
    <property type="entry name" value="Translation factors"/>
    <property type="match status" value="1"/>
</dbReference>
<proteinExistence type="predicted"/>
<dbReference type="SUPFAM" id="SSF160996">
    <property type="entry name" value="HI0933 insert domain-like"/>
    <property type="match status" value="1"/>
</dbReference>
<feature type="domain" description="RsdA/BaiN/AoA(So)-like Rossmann fold-like" evidence="1">
    <location>
        <begin position="13"/>
        <end position="145"/>
    </location>
</feature>
<evidence type="ECO:0000259" key="2">
    <source>
        <dbReference type="Pfam" id="PF22780"/>
    </source>
</evidence>
<dbReference type="PRINTS" id="PR00411">
    <property type="entry name" value="PNDRDTASEI"/>
</dbReference>
<evidence type="ECO:0000313" key="3">
    <source>
        <dbReference type="EMBL" id="TMQ47779.1"/>
    </source>
</evidence>
<sequence>MFAGTSRVTHGRRVAVVGAGAAGLTAALRAAEGGAWVTLLNAHPRIGLKILMSGGTRCNVTHREVSERDFNGGSRPFVRRVLAAFPPDETRDWLESLGVELKLEPTGKYFPVTDDAHTVLDALVRAVEQAGVRVEAGARVVRLERAPAAIPAGGADAEDRRRAGEMRTGVDAPSPRFRLGIQTVRDSAELARGVGARGIAEWPLPAVEPHRWLEADALIVATGGLSFPRTGSDGTGYALVAALGHTLEPPIPALTPLTADDALCRAAQGVTLDAELTLRTSGERPVTVRGSLLFTHFGYSGPAALDLSRHWLRAEGSRERRVTANFLPGERVETLFDAWREAAAREPRAGLRRMLGRSLPDRIAVELCGEAGIEATRPLSQVTREERGRLARSLCERPLPVTGTLGYEKAEVTAGGVRLSEVDPSTLESRVVPGLYLCGEILDVEGRLGGFNFQWSWSSGTVGGRSAAAS</sequence>
<dbReference type="Gene3D" id="3.50.50.60">
    <property type="entry name" value="FAD/NAD(P)-binding domain"/>
    <property type="match status" value="2"/>
</dbReference>